<dbReference type="EMBL" id="CP011267">
    <property type="protein sequence ID" value="AKG91086.1"/>
    <property type="molecule type" value="Genomic_DNA"/>
</dbReference>
<organism evidence="1 2">
    <name type="scientific">Geoglobus ahangari</name>
    <dbReference type="NCBI Taxonomy" id="113653"/>
    <lineage>
        <taxon>Archaea</taxon>
        <taxon>Methanobacteriati</taxon>
        <taxon>Methanobacteriota</taxon>
        <taxon>Archaeoglobi</taxon>
        <taxon>Archaeoglobales</taxon>
        <taxon>Archaeoglobaceae</taxon>
        <taxon>Geoglobus</taxon>
    </lineage>
</organism>
<dbReference type="STRING" id="113653.GAH_01627"/>
<dbReference type="RefSeq" id="WP_048096002.1">
    <property type="nucleotide sequence ID" value="NZ_CP011267.1"/>
</dbReference>
<evidence type="ECO:0000313" key="1">
    <source>
        <dbReference type="EMBL" id="AKG91086.1"/>
    </source>
</evidence>
<accession>A0A0F7DBH2</accession>
<dbReference type="AlphaFoldDB" id="A0A0F7DBH2"/>
<dbReference type="KEGG" id="gah:GAH_01627"/>
<dbReference type="HOGENOM" id="CLU_2353105_0_0_2"/>
<dbReference type="Proteomes" id="UP000034723">
    <property type="component" value="Chromosome"/>
</dbReference>
<proteinExistence type="predicted"/>
<sequence length="96" mass="11088">MKCVIVRERLHSYAKELEKGADWDIPFVSVEIRSSSPETYVSWCNEMEKLEINSVRGEAGDEWIELVVKSRDSSVKIVFNGDLAREIGKVIRMIRE</sequence>
<evidence type="ECO:0000313" key="2">
    <source>
        <dbReference type="Proteomes" id="UP000034723"/>
    </source>
</evidence>
<gene>
    <name evidence="1" type="ORF">GAH_01627</name>
</gene>
<protein>
    <submittedName>
        <fullName evidence="1">Uncharacterized protein</fullName>
    </submittedName>
</protein>
<dbReference type="InParanoid" id="A0A0F7DBH2"/>
<keyword evidence="2" id="KW-1185">Reference proteome</keyword>
<reference evidence="1 2" key="1">
    <citation type="submission" date="2015-04" db="EMBL/GenBank/DDBJ databases">
        <title>The complete genome sequence of the hyperthermophilic, obligate iron-reducing archaeon Geoglobus ahangari strain 234T.</title>
        <authorList>
            <person name="Manzella M.P."/>
            <person name="Holmes D.E."/>
            <person name="Rocheleau J.M."/>
            <person name="Chung A."/>
            <person name="Reguera G."/>
            <person name="Kashefi K."/>
        </authorList>
    </citation>
    <scope>NUCLEOTIDE SEQUENCE [LARGE SCALE GENOMIC DNA]</scope>
    <source>
        <strain evidence="1 2">234</strain>
    </source>
</reference>
<name>A0A0F7DBH2_9EURY</name>
<dbReference type="GeneID" id="24804195"/>